<dbReference type="InterPro" id="IPR050238">
    <property type="entry name" value="DNA_Rep/Repair_Clamp_Loader"/>
</dbReference>
<keyword evidence="4 9" id="KW-0548">Nucleotidyltransferase</keyword>
<name>A0ABR7QYJ0_9GAMM</name>
<evidence type="ECO:0000256" key="1">
    <source>
        <dbReference type="ARBA" id="ARBA00012417"/>
    </source>
</evidence>
<evidence type="ECO:0000256" key="4">
    <source>
        <dbReference type="ARBA" id="ARBA00022695"/>
    </source>
</evidence>
<dbReference type="SUPFAM" id="SSF48019">
    <property type="entry name" value="post-AAA+ oligomerization domain-like"/>
    <property type="match status" value="1"/>
</dbReference>
<proteinExistence type="predicted"/>
<organism evidence="9 10">
    <name type="scientific">Frischella japonica</name>
    <dbReference type="NCBI Taxonomy" id="2741544"/>
    <lineage>
        <taxon>Bacteria</taxon>
        <taxon>Pseudomonadati</taxon>
        <taxon>Pseudomonadota</taxon>
        <taxon>Gammaproteobacteria</taxon>
        <taxon>Orbales</taxon>
        <taxon>Orbaceae</taxon>
        <taxon>Frischella</taxon>
    </lineage>
</organism>
<keyword evidence="6" id="KW-0239">DNA-directed DNA polymerase</keyword>
<sequence length="336" mass="38908">MVISKVQIDLQPWLVNAYQDLTLPLIQHRAHHALLIKYISGSGEDDLINKLVMRLLCLEPQQNQPCYHCHSCQLFLAHNHPDFYRVELEKGKSSIGINQIRQTITKIYERAQQGGNKVIWIRIASLMTEAAANALLKTLEEPPENSYFILSDRHDGQLLSTIRSRCLSYFVSMPDLENASIWLKQHVLTNQFNDNELATALLLNENAPLAALSLLDSEHWQNRQQFYNHLYRNLTEKDLWELRHDFINQEDVLIRLHWVNTLLVDALKARHKSGRFIINRDHVPLVRLIASFGNETIIQLYSIWNNARHQLMTMTGLNQDLIISNLLAESEILLNA</sequence>
<keyword evidence="10" id="KW-1185">Reference proteome</keyword>
<evidence type="ECO:0000256" key="7">
    <source>
        <dbReference type="ARBA" id="ARBA00049244"/>
    </source>
</evidence>
<protein>
    <recommendedName>
        <fullName evidence="2">DNA polymerase III subunit delta'</fullName>
        <ecNumber evidence="1">2.7.7.7</ecNumber>
    </recommendedName>
</protein>
<dbReference type="InterPro" id="IPR027417">
    <property type="entry name" value="P-loop_NTPase"/>
</dbReference>
<dbReference type="InterPro" id="IPR008921">
    <property type="entry name" value="DNA_pol3_clamp-load_cplx_C"/>
</dbReference>
<gene>
    <name evidence="9" type="ORF">FcAc13_07725</name>
</gene>
<dbReference type="GO" id="GO:0003887">
    <property type="term" value="F:DNA-directed DNA polymerase activity"/>
    <property type="evidence" value="ECO:0007669"/>
    <property type="project" value="UniProtKB-EC"/>
</dbReference>
<evidence type="ECO:0000256" key="2">
    <source>
        <dbReference type="ARBA" id="ARBA00014363"/>
    </source>
</evidence>
<dbReference type="Proteomes" id="UP000651208">
    <property type="component" value="Unassembled WGS sequence"/>
</dbReference>
<comment type="catalytic activity">
    <reaction evidence="7">
        <text>DNA(n) + a 2'-deoxyribonucleoside 5'-triphosphate = DNA(n+1) + diphosphate</text>
        <dbReference type="Rhea" id="RHEA:22508"/>
        <dbReference type="Rhea" id="RHEA-COMP:17339"/>
        <dbReference type="Rhea" id="RHEA-COMP:17340"/>
        <dbReference type="ChEBI" id="CHEBI:33019"/>
        <dbReference type="ChEBI" id="CHEBI:61560"/>
        <dbReference type="ChEBI" id="CHEBI:173112"/>
        <dbReference type="EC" id="2.7.7.7"/>
    </reaction>
</comment>
<evidence type="ECO:0000256" key="6">
    <source>
        <dbReference type="ARBA" id="ARBA00022932"/>
    </source>
</evidence>
<dbReference type="Pfam" id="PF13177">
    <property type="entry name" value="DNA_pol3_delta2"/>
    <property type="match status" value="1"/>
</dbReference>
<comment type="caution">
    <text evidence="9">The sequence shown here is derived from an EMBL/GenBank/DDBJ whole genome shotgun (WGS) entry which is preliminary data.</text>
</comment>
<keyword evidence="3 9" id="KW-0808">Transferase</keyword>
<evidence type="ECO:0000256" key="5">
    <source>
        <dbReference type="ARBA" id="ARBA00022705"/>
    </source>
</evidence>
<dbReference type="PANTHER" id="PTHR11669:SF8">
    <property type="entry name" value="DNA POLYMERASE III SUBUNIT DELTA"/>
    <property type="match status" value="1"/>
</dbReference>
<reference evidence="9 10" key="1">
    <citation type="submission" date="2020-06" db="EMBL/GenBank/DDBJ databases">
        <title>Frischella cerana isolated from Apis cerana gut homogenate.</title>
        <authorList>
            <person name="Wolter L.A."/>
            <person name="Suenami S."/>
            <person name="Miyazaki R."/>
        </authorList>
    </citation>
    <scope>NUCLEOTIDE SEQUENCE [LARGE SCALE GENOMIC DNA]</scope>
    <source>
        <strain evidence="9 10">Ac13</strain>
    </source>
</reference>
<dbReference type="SUPFAM" id="SSF52540">
    <property type="entry name" value="P-loop containing nucleoside triphosphate hydrolases"/>
    <property type="match status" value="1"/>
</dbReference>
<dbReference type="Pfam" id="PF09115">
    <property type="entry name" value="DNApol3-delta_C"/>
    <property type="match status" value="1"/>
</dbReference>
<dbReference type="RefSeq" id="WP_187755631.1">
    <property type="nucleotide sequence ID" value="NZ_JABURY010000016.1"/>
</dbReference>
<dbReference type="PANTHER" id="PTHR11669">
    <property type="entry name" value="REPLICATION FACTOR C / DNA POLYMERASE III GAMMA-TAU SUBUNIT"/>
    <property type="match status" value="1"/>
</dbReference>
<dbReference type="Gene3D" id="1.20.272.10">
    <property type="match status" value="1"/>
</dbReference>
<dbReference type="EMBL" id="JABURY010000016">
    <property type="protein sequence ID" value="MBC9131195.1"/>
    <property type="molecule type" value="Genomic_DNA"/>
</dbReference>
<evidence type="ECO:0000313" key="10">
    <source>
        <dbReference type="Proteomes" id="UP000651208"/>
    </source>
</evidence>
<dbReference type="EC" id="2.7.7.7" evidence="1"/>
<accession>A0ABR7QYJ0</accession>
<keyword evidence="5" id="KW-0235">DNA replication</keyword>
<evidence type="ECO:0000259" key="8">
    <source>
        <dbReference type="Pfam" id="PF09115"/>
    </source>
</evidence>
<feature type="domain" description="DNA polymerase III delta subunit C-terminal" evidence="8">
    <location>
        <begin position="218"/>
        <end position="329"/>
    </location>
</feature>
<dbReference type="InterPro" id="IPR015199">
    <property type="entry name" value="DNA_pol_III_delta_C"/>
</dbReference>
<evidence type="ECO:0000256" key="3">
    <source>
        <dbReference type="ARBA" id="ARBA00022679"/>
    </source>
</evidence>
<dbReference type="Gene3D" id="3.40.50.300">
    <property type="entry name" value="P-loop containing nucleotide triphosphate hydrolases"/>
    <property type="match status" value="1"/>
</dbReference>
<evidence type="ECO:0000313" key="9">
    <source>
        <dbReference type="EMBL" id="MBC9131195.1"/>
    </source>
</evidence>